<dbReference type="SUPFAM" id="SSF54593">
    <property type="entry name" value="Glyoxalase/Bleomycin resistance protein/Dihydroxybiphenyl dioxygenase"/>
    <property type="match status" value="1"/>
</dbReference>
<protein>
    <recommendedName>
        <fullName evidence="3">VOC domain-containing protein</fullName>
    </recommendedName>
</protein>
<dbReference type="InterPro" id="IPR029068">
    <property type="entry name" value="Glyas_Bleomycin-R_OHBP_Dase"/>
</dbReference>
<dbReference type="Gene3D" id="3.30.560.10">
    <property type="entry name" value="Glucose Oxidase, domain 3"/>
    <property type="match status" value="1"/>
</dbReference>
<evidence type="ECO:0008006" key="3">
    <source>
        <dbReference type="Google" id="ProtNLM"/>
    </source>
</evidence>
<name>A0A9W9IAA0_9EURO</name>
<dbReference type="Proteomes" id="UP001146351">
    <property type="component" value="Unassembled WGS sequence"/>
</dbReference>
<accession>A0A9W9IAA0</accession>
<evidence type="ECO:0000313" key="2">
    <source>
        <dbReference type="Proteomes" id="UP001146351"/>
    </source>
</evidence>
<dbReference type="EMBL" id="JAPQKO010000003">
    <property type="protein sequence ID" value="KAJ5172069.1"/>
    <property type="molecule type" value="Genomic_DNA"/>
</dbReference>
<dbReference type="Gene3D" id="3.50.50.60">
    <property type="entry name" value="FAD/NAD(P)-binding domain"/>
    <property type="match status" value="1"/>
</dbReference>
<reference evidence="1" key="1">
    <citation type="submission" date="2022-11" db="EMBL/GenBank/DDBJ databases">
        <authorList>
            <person name="Petersen C."/>
        </authorList>
    </citation>
    <scope>NUCLEOTIDE SEQUENCE</scope>
    <source>
        <strain evidence="1">IBT 21917</strain>
    </source>
</reference>
<proteinExistence type="predicted"/>
<keyword evidence="2" id="KW-1185">Reference proteome</keyword>
<sequence>MILEVYTRIFVSFAKLSETLNFYKNILNGEETLHFAYPEKNLEIAAISSPKLSVLILAGDEESLEPFRATQLTIKVASLDQYIHTLIMSGSEQLEPVQKTPTGEKTRFRHPDGSIVEEEATSPDAIVRAGLSTSPPEIQGGIFPRYSHLDGNGPQRGGHTQKYVNCGDPRGVSMPLNTIHKHPMGADAGRVVDASIVPTQMSAHLSAALCGMAEKISELIRLDYKSKHQDDTQPYPAGYTHDLSLITNRMPDLTSPPGYPQVTGWGNYAPALDGRVEVYCVCQRSDQGKWRDISGEIDPTLFKRASVLGSGWRWDRNKNSQCAFLLWHTAGQVAPADGWSGSPLCLGSVSDTTAQAVVFQNFQTLRSLQAELPGQENNTLIKGGFLLPTGIRNSTIISVPREDAHGIFSTLPTRNRASTDVAPERRSFSAI</sequence>
<dbReference type="InterPro" id="IPR036188">
    <property type="entry name" value="FAD/NAD-bd_sf"/>
</dbReference>
<reference evidence="1" key="2">
    <citation type="journal article" date="2023" name="IMA Fungus">
        <title>Comparative genomic study of the Penicillium genus elucidates a diverse pangenome and 15 lateral gene transfer events.</title>
        <authorList>
            <person name="Petersen C."/>
            <person name="Sorensen T."/>
            <person name="Nielsen M.R."/>
            <person name="Sondergaard T.E."/>
            <person name="Sorensen J.L."/>
            <person name="Fitzpatrick D.A."/>
            <person name="Frisvad J.C."/>
            <person name="Nielsen K.L."/>
        </authorList>
    </citation>
    <scope>NUCLEOTIDE SEQUENCE</scope>
    <source>
        <strain evidence="1">IBT 21917</strain>
    </source>
</reference>
<organism evidence="1 2">
    <name type="scientific">Penicillium capsulatum</name>
    <dbReference type="NCBI Taxonomy" id="69766"/>
    <lineage>
        <taxon>Eukaryota</taxon>
        <taxon>Fungi</taxon>
        <taxon>Dikarya</taxon>
        <taxon>Ascomycota</taxon>
        <taxon>Pezizomycotina</taxon>
        <taxon>Eurotiomycetes</taxon>
        <taxon>Eurotiomycetidae</taxon>
        <taxon>Eurotiales</taxon>
        <taxon>Aspergillaceae</taxon>
        <taxon>Penicillium</taxon>
    </lineage>
</organism>
<dbReference type="AlphaFoldDB" id="A0A9W9IAA0"/>
<dbReference type="Gene3D" id="3.10.180.10">
    <property type="entry name" value="2,3-Dihydroxybiphenyl 1,2-Dioxygenase, domain 1"/>
    <property type="match status" value="1"/>
</dbReference>
<gene>
    <name evidence="1" type="ORF">N7492_004662</name>
</gene>
<dbReference type="OrthoDB" id="3009558at2759"/>
<evidence type="ECO:0000313" key="1">
    <source>
        <dbReference type="EMBL" id="KAJ5172069.1"/>
    </source>
</evidence>
<comment type="caution">
    <text evidence="1">The sequence shown here is derived from an EMBL/GenBank/DDBJ whole genome shotgun (WGS) entry which is preliminary data.</text>
</comment>